<dbReference type="Proteomes" id="UP000309138">
    <property type="component" value="Unassembled WGS sequence"/>
</dbReference>
<accession>A0A4U1L277</accession>
<name>A0A4U1L277_9SPHN</name>
<gene>
    <name evidence="2" type="ORF">FBR43_07245</name>
</gene>
<dbReference type="AlphaFoldDB" id="A0A4U1L277"/>
<evidence type="ECO:0000313" key="2">
    <source>
        <dbReference type="EMBL" id="TKD50584.1"/>
    </source>
</evidence>
<evidence type="ECO:0000256" key="1">
    <source>
        <dbReference type="SAM" id="MobiDB-lite"/>
    </source>
</evidence>
<feature type="compositionally biased region" description="Basic and acidic residues" evidence="1">
    <location>
        <begin position="18"/>
        <end position="28"/>
    </location>
</feature>
<comment type="caution">
    <text evidence="2">The sequence shown here is derived from an EMBL/GenBank/DDBJ whole genome shotgun (WGS) entry which is preliminary data.</text>
</comment>
<proteinExistence type="predicted"/>
<dbReference type="OrthoDB" id="7029574at2"/>
<reference evidence="2 3" key="1">
    <citation type="submission" date="2019-04" db="EMBL/GenBank/DDBJ databases">
        <authorList>
            <person name="Yang Y."/>
            <person name="Wei D."/>
        </authorList>
    </citation>
    <scope>NUCLEOTIDE SEQUENCE [LARGE SCALE GENOMIC DNA]</scope>
    <source>
        <strain evidence="2 3">L-1-4w-11</strain>
    </source>
</reference>
<feature type="region of interest" description="Disordered" evidence="1">
    <location>
        <begin position="231"/>
        <end position="253"/>
    </location>
</feature>
<feature type="compositionally biased region" description="Low complexity" evidence="1">
    <location>
        <begin position="231"/>
        <end position="245"/>
    </location>
</feature>
<keyword evidence="3" id="KW-1185">Reference proteome</keyword>
<sequence>MMIGTRFAQSQRQQAPQEQDRWWEKYEAVDEASADRAAPPQQRSIPPVIHGPPPSPPPPPSPLEQGRFDIAVRGEQRADEADARAAQSHLLQMQKMQQDMEQAETGRQSPANIDALSEQISRVRQLYNQSLRGKGVGSIMEYLPTGENRAFDSAAAGLADQALAAFRVPGVGAQSDRELQAFVMANQPRAGDFDEAIEEKLLNLQRRVDARRGELGLPGWNYEAGAPIAAAPAAPAAPGGSQPAAPESPDVAQPRGAVRFNDEMPDVSAQATRLTPEQQRAFQALAQSGASEATLMAFAQDAGLGSDPSNVKAIVEFYAKPENRNSPLGVDYSEIDRLRPVDAGDGAAGAAARGALDSLTLGFSDEIGAGVDTAFKGGSYAENVDRRRGMAAFDEQDSPLARMGGQFAGGLAMPMGGARTAAQVGKAGAAYGAAYGAGSADNGDRLLGAVGGGALGGAAGYGLTRAAAGIGTKHAARAAERQQRDALLAASQRQRVPLTIPDIAPGARGTFAGAEAIPGGGMMANRAMNRGDQAIEKRVAEIGGGGNVLDRQVLGETLRSAGKGYVDRSGDIGRRAYRLAEQRAGGQQITPTEMLRSIDEQLADLGRSPEVNRETIDLLNRYRSDLVDPTGAPKALDLDVIRQQRTNLRGKTNVDGLRGTDAERRMGMALDAASNDIAAQLPAGAKAAYDRADRLWKGRSDTIDRVISEFIGQKDGQFSAEQVAGNLTNMTSPRRGNAAALRSMMEKLDPQQRADVATTIAAQLGRRGDDGENAFSPAKFFTDLQRYSPQARQAIWGKDGARDLSDLAKIAEQKSATRGRLNNSSSGRTVNFRNAMQVLLGGGAAVSAGAGSTLGVGLAAATTGSAMATAAILGSPKAVRALAYIGRATSLEKQSRGMRMLAAVAAQEPALAQDIVPIREMLEQEWAKDARTRPSSPR</sequence>
<protein>
    <submittedName>
        <fullName evidence="2">Uncharacterized protein</fullName>
    </submittedName>
</protein>
<dbReference type="EMBL" id="SWKR01000002">
    <property type="protein sequence ID" value="TKD50584.1"/>
    <property type="molecule type" value="Genomic_DNA"/>
</dbReference>
<organism evidence="2 3">
    <name type="scientific">Sphingomonas baiyangensis</name>
    <dbReference type="NCBI Taxonomy" id="2572576"/>
    <lineage>
        <taxon>Bacteria</taxon>
        <taxon>Pseudomonadati</taxon>
        <taxon>Pseudomonadota</taxon>
        <taxon>Alphaproteobacteria</taxon>
        <taxon>Sphingomonadales</taxon>
        <taxon>Sphingomonadaceae</taxon>
        <taxon>Sphingomonas</taxon>
    </lineage>
</organism>
<feature type="region of interest" description="Disordered" evidence="1">
    <location>
        <begin position="1"/>
        <end position="66"/>
    </location>
</feature>
<evidence type="ECO:0000313" key="3">
    <source>
        <dbReference type="Proteomes" id="UP000309138"/>
    </source>
</evidence>
<feature type="compositionally biased region" description="Pro residues" evidence="1">
    <location>
        <begin position="49"/>
        <end position="62"/>
    </location>
</feature>
<dbReference type="RefSeq" id="WP_136942527.1">
    <property type="nucleotide sequence ID" value="NZ_SWKR01000002.1"/>
</dbReference>